<evidence type="ECO:0000256" key="1">
    <source>
        <dbReference type="ARBA" id="ARBA00004211"/>
    </source>
</evidence>
<keyword evidence="8" id="KW-0472">Membrane</keyword>
<keyword evidence="5" id="KW-0653">Protein transport</keyword>
<accession>A0ABR0DL96</accession>
<dbReference type="Pfam" id="PF10496">
    <property type="entry name" value="Syntaxin-18_N"/>
    <property type="match status" value="1"/>
</dbReference>
<gene>
    <name evidence="10" type="ORF">RD792_000381</name>
</gene>
<comment type="caution">
    <text evidence="10">The sequence shown here is derived from an EMBL/GenBank/DDBJ whole genome shotgun (WGS) entry which is preliminary data.</text>
</comment>
<evidence type="ECO:0000256" key="4">
    <source>
        <dbReference type="ARBA" id="ARBA00022692"/>
    </source>
</evidence>
<comment type="subcellular location">
    <subcellularLocation>
        <location evidence="1">Membrane</location>
        <topology evidence="1">Single-pass type IV membrane protein</topology>
    </subcellularLocation>
</comment>
<feature type="domain" description="SNARE-complex protein Syntaxin-18 N-terminal" evidence="9">
    <location>
        <begin position="15"/>
        <end position="75"/>
    </location>
</feature>
<keyword evidence="3" id="KW-0813">Transport</keyword>
<reference evidence="10 11" key="1">
    <citation type="journal article" date="2023" name="bioRxiv">
        <title>Genome report: Whole genome sequence and annotation of Penstemon davidsonii.</title>
        <authorList>
            <person name="Ostevik K.L."/>
            <person name="Alabady M."/>
            <person name="Zhang M."/>
            <person name="Rausher M.D."/>
        </authorList>
    </citation>
    <scope>NUCLEOTIDE SEQUENCE [LARGE SCALE GENOMIC DNA]</scope>
    <source>
        <strain evidence="10">DNT005</strain>
        <tissue evidence="10">Whole leaf</tissue>
    </source>
</reference>
<keyword evidence="4" id="KW-0812">Transmembrane</keyword>
<keyword evidence="7" id="KW-0175">Coiled coil</keyword>
<name>A0ABR0DL96_9LAMI</name>
<dbReference type="InterPro" id="IPR019529">
    <property type="entry name" value="Syntaxin-18_N"/>
</dbReference>
<comment type="similarity">
    <text evidence="2">Belongs to the syntaxin family.</text>
</comment>
<evidence type="ECO:0000256" key="8">
    <source>
        <dbReference type="ARBA" id="ARBA00023136"/>
    </source>
</evidence>
<dbReference type="PANTHER" id="PTHR15959">
    <property type="entry name" value="SYNTAXIN-18"/>
    <property type="match status" value="1"/>
</dbReference>
<organism evidence="10 11">
    <name type="scientific">Penstemon davidsonii</name>
    <dbReference type="NCBI Taxonomy" id="160366"/>
    <lineage>
        <taxon>Eukaryota</taxon>
        <taxon>Viridiplantae</taxon>
        <taxon>Streptophyta</taxon>
        <taxon>Embryophyta</taxon>
        <taxon>Tracheophyta</taxon>
        <taxon>Spermatophyta</taxon>
        <taxon>Magnoliopsida</taxon>
        <taxon>eudicotyledons</taxon>
        <taxon>Gunneridae</taxon>
        <taxon>Pentapetalae</taxon>
        <taxon>asterids</taxon>
        <taxon>lamiids</taxon>
        <taxon>Lamiales</taxon>
        <taxon>Plantaginaceae</taxon>
        <taxon>Cheloneae</taxon>
        <taxon>Penstemon</taxon>
    </lineage>
</organism>
<evidence type="ECO:0000256" key="3">
    <source>
        <dbReference type="ARBA" id="ARBA00022448"/>
    </source>
</evidence>
<evidence type="ECO:0000256" key="7">
    <source>
        <dbReference type="ARBA" id="ARBA00023054"/>
    </source>
</evidence>
<dbReference type="EMBL" id="JAYDYQ010001087">
    <property type="protein sequence ID" value="KAK4489745.1"/>
    <property type="molecule type" value="Genomic_DNA"/>
</dbReference>
<keyword evidence="6" id="KW-1133">Transmembrane helix</keyword>
<evidence type="ECO:0000256" key="2">
    <source>
        <dbReference type="ARBA" id="ARBA00009063"/>
    </source>
</evidence>
<proteinExistence type="inferred from homology"/>
<evidence type="ECO:0000256" key="5">
    <source>
        <dbReference type="ARBA" id="ARBA00022927"/>
    </source>
</evidence>
<evidence type="ECO:0000256" key="6">
    <source>
        <dbReference type="ARBA" id="ARBA00022989"/>
    </source>
</evidence>
<protein>
    <recommendedName>
        <fullName evidence="9">SNARE-complex protein Syntaxin-18 N-terminal domain-containing protein</fullName>
    </recommendedName>
</protein>
<dbReference type="PANTHER" id="PTHR15959:SF0">
    <property type="entry name" value="SYNTAXIN-18"/>
    <property type="match status" value="1"/>
</dbReference>
<dbReference type="Proteomes" id="UP001291926">
    <property type="component" value="Unassembled WGS sequence"/>
</dbReference>
<evidence type="ECO:0000259" key="9">
    <source>
        <dbReference type="Pfam" id="PF10496"/>
    </source>
</evidence>
<evidence type="ECO:0000313" key="10">
    <source>
        <dbReference type="EMBL" id="KAK4489745.1"/>
    </source>
</evidence>
<keyword evidence="11" id="KW-1185">Reference proteome</keyword>
<sequence>MNNGLLLSDLGFFWQSKTAAMMASFIMHKSWERSSFTKAALTTLESMGALEQFLVKHKKDYIDLHRTTEQERDSIEHEVRYLLILSVYFLYFT</sequence>
<evidence type="ECO:0000313" key="11">
    <source>
        <dbReference type="Proteomes" id="UP001291926"/>
    </source>
</evidence>